<dbReference type="InterPro" id="IPR013087">
    <property type="entry name" value="Znf_C2H2_type"/>
</dbReference>
<gene>
    <name evidence="2" type="ORF">CEP54_011121</name>
</gene>
<dbReference type="OrthoDB" id="18440at2759"/>
<evidence type="ECO:0000313" key="2">
    <source>
        <dbReference type="EMBL" id="RSL51999.1"/>
    </source>
</evidence>
<name>A0A428PG30_9HYPO</name>
<feature type="domain" description="C2H2-type" evidence="1">
    <location>
        <begin position="32"/>
        <end position="53"/>
    </location>
</feature>
<dbReference type="PANTHER" id="PTHR21354:SF0">
    <property type="entry name" value="ZINC FINGER PROTEIN 511"/>
    <property type="match status" value="1"/>
</dbReference>
<accession>A0A428PG30</accession>
<evidence type="ECO:0000313" key="3">
    <source>
        <dbReference type="Proteomes" id="UP000288168"/>
    </source>
</evidence>
<organism evidence="2 3">
    <name type="scientific">Fusarium duplospermum</name>
    <dbReference type="NCBI Taxonomy" id="1325734"/>
    <lineage>
        <taxon>Eukaryota</taxon>
        <taxon>Fungi</taxon>
        <taxon>Dikarya</taxon>
        <taxon>Ascomycota</taxon>
        <taxon>Pezizomycotina</taxon>
        <taxon>Sordariomycetes</taxon>
        <taxon>Hypocreomycetidae</taxon>
        <taxon>Hypocreales</taxon>
        <taxon>Nectriaceae</taxon>
        <taxon>Fusarium</taxon>
        <taxon>Fusarium solani species complex</taxon>
    </lineage>
</organism>
<protein>
    <recommendedName>
        <fullName evidence="1">C2H2-type domain-containing protein</fullName>
    </recommendedName>
</protein>
<proteinExistence type="predicted"/>
<dbReference type="AlphaFoldDB" id="A0A428PG30"/>
<dbReference type="InterPro" id="IPR039258">
    <property type="entry name" value="ZNF511"/>
</dbReference>
<keyword evidence="3" id="KW-1185">Reference proteome</keyword>
<dbReference type="PANTHER" id="PTHR21354">
    <property type="entry name" value="ZINC FINGER PROTEIN 511"/>
    <property type="match status" value="1"/>
</dbReference>
<sequence>MRCNLPPHREALAFKTYDEYEVHYNKSHTNRCLECRKNFPSEHLLNVHIEECHDPLVTVKREKGEHTVSSSPRPFLHQMNNRFDQHGIVLLLRGRM</sequence>
<evidence type="ECO:0000259" key="1">
    <source>
        <dbReference type="PROSITE" id="PS00028"/>
    </source>
</evidence>
<comment type="caution">
    <text evidence="2">The sequence shown here is derived from an EMBL/GenBank/DDBJ whole genome shotgun (WGS) entry which is preliminary data.</text>
</comment>
<dbReference type="Proteomes" id="UP000288168">
    <property type="component" value="Unassembled WGS sequence"/>
</dbReference>
<dbReference type="PROSITE" id="PS00028">
    <property type="entry name" value="ZINC_FINGER_C2H2_1"/>
    <property type="match status" value="1"/>
</dbReference>
<dbReference type="EMBL" id="NKCI01000141">
    <property type="protein sequence ID" value="RSL51999.1"/>
    <property type="molecule type" value="Genomic_DNA"/>
</dbReference>
<reference evidence="2 3" key="1">
    <citation type="submission" date="2017-06" db="EMBL/GenBank/DDBJ databases">
        <title>Comparative genomic analysis of Ambrosia Fusariam Clade fungi.</title>
        <authorList>
            <person name="Stajich J.E."/>
            <person name="Carrillo J."/>
            <person name="Kijimoto T."/>
            <person name="Eskalen A."/>
            <person name="O'Donnell K."/>
            <person name="Kasson M."/>
        </authorList>
    </citation>
    <scope>NUCLEOTIDE SEQUENCE [LARGE SCALE GENOMIC DNA]</scope>
    <source>
        <strain evidence="2 3">NRRL62584</strain>
    </source>
</reference>